<dbReference type="RefSeq" id="WP_091101953.1">
    <property type="nucleotide sequence ID" value="NZ_FNXE01000050.1"/>
</dbReference>
<proteinExistence type="predicted"/>
<dbReference type="AlphaFoldDB" id="A0A1H6MIV3"/>
<gene>
    <name evidence="1" type="ORF">SAMN02927937_02599</name>
</gene>
<evidence type="ECO:0000313" key="1">
    <source>
        <dbReference type="EMBL" id="SEH99296.1"/>
    </source>
</evidence>
<evidence type="ECO:0008006" key="3">
    <source>
        <dbReference type="Google" id="ProtNLM"/>
    </source>
</evidence>
<dbReference type="EMBL" id="FNXE01000050">
    <property type="protein sequence ID" value="SEH99296.1"/>
    <property type="molecule type" value="Genomic_DNA"/>
</dbReference>
<keyword evidence="2" id="KW-1185">Reference proteome</keyword>
<protein>
    <recommendedName>
        <fullName evidence="3">Phenylalanyl-tRNA synthetase subunit alpha</fullName>
    </recommendedName>
</protein>
<sequence>MKKDIEFPKSENVFLAAIPQWNDDFQEESWYVYLINQTNEDLEMVLAVSRAYGIIDNEQRKTGTFRHAFDKISANSQTKIELLENNVLQLNNEFAVTYFLNGKLFDKKFVFKTNTINKKALSDIPGTDLRGVLLK</sequence>
<dbReference type="STRING" id="1159016.SAMN02927937_02599"/>
<evidence type="ECO:0000313" key="2">
    <source>
        <dbReference type="Proteomes" id="UP000199634"/>
    </source>
</evidence>
<organism evidence="1 2">
    <name type="scientific">Paenimyroides marinum</name>
    <dbReference type="NCBI Taxonomy" id="1159016"/>
    <lineage>
        <taxon>Bacteria</taxon>
        <taxon>Pseudomonadati</taxon>
        <taxon>Bacteroidota</taxon>
        <taxon>Flavobacteriia</taxon>
        <taxon>Flavobacteriales</taxon>
        <taxon>Flavobacteriaceae</taxon>
        <taxon>Paenimyroides</taxon>
    </lineage>
</organism>
<dbReference type="OrthoDB" id="953239at2"/>
<accession>A0A1H6MIV3</accession>
<reference evidence="1 2" key="1">
    <citation type="submission" date="2016-10" db="EMBL/GenBank/DDBJ databases">
        <authorList>
            <person name="de Groot N.N."/>
        </authorList>
    </citation>
    <scope>NUCLEOTIDE SEQUENCE [LARGE SCALE GENOMIC DNA]</scope>
    <source>
        <strain evidence="1 2">CGMCC 1.10825</strain>
    </source>
</reference>
<name>A0A1H6MIV3_9FLAO</name>
<dbReference type="Proteomes" id="UP000199634">
    <property type="component" value="Unassembled WGS sequence"/>
</dbReference>